<dbReference type="AlphaFoldDB" id="A0A1E2VDS0"/>
<name>A0A1E2VDS0_9GAMM</name>
<evidence type="ECO:0000313" key="2">
    <source>
        <dbReference type="EMBL" id="ODC05002.1"/>
    </source>
</evidence>
<sequence>MLEQLSQFFQSLVSSTQEADTEVTLELAAATLMCEVIRADDEIDGRELKALQQVLAQRFQLTPTQIDQLMALAQTRAEEAIDHYQFVKVVNDQCDNEEKVTLLESMWLMAYADGILDPEEELRIRRIADLLYVSHPDFMRAKHAAKQRLN</sequence>
<dbReference type="InterPro" id="IPR007791">
    <property type="entry name" value="DjlA_N"/>
</dbReference>
<protein>
    <recommendedName>
        <fullName evidence="1">Co-chaperone DjlA N-terminal domain-containing protein</fullName>
    </recommendedName>
</protein>
<keyword evidence="3" id="KW-1185">Reference proteome</keyword>
<organism evidence="2 3">
    <name type="scientific">Terasakiispira papahanaumokuakeensis</name>
    <dbReference type="NCBI Taxonomy" id="197479"/>
    <lineage>
        <taxon>Bacteria</taxon>
        <taxon>Pseudomonadati</taxon>
        <taxon>Pseudomonadota</taxon>
        <taxon>Gammaproteobacteria</taxon>
        <taxon>Oceanospirillales</taxon>
        <taxon>Terasakiispira</taxon>
    </lineage>
</organism>
<dbReference type="STRING" id="197479.BFW38_17120"/>
<accession>A0A1E2VDS0</accession>
<dbReference type="InterPro" id="IPR029024">
    <property type="entry name" value="TerB-like"/>
</dbReference>
<dbReference type="Pfam" id="PF05099">
    <property type="entry name" value="TerB"/>
    <property type="match status" value="1"/>
</dbReference>
<dbReference type="EMBL" id="MDTQ01000001">
    <property type="protein sequence ID" value="ODC05002.1"/>
    <property type="molecule type" value="Genomic_DNA"/>
</dbReference>
<dbReference type="Proteomes" id="UP000094291">
    <property type="component" value="Unassembled WGS sequence"/>
</dbReference>
<dbReference type="RefSeq" id="WP_069000024.1">
    <property type="nucleotide sequence ID" value="NZ_MDTQ01000001.1"/>
</dbReference>
<dbReference type="OrthoDB" id="5294347at2"/>
<dbReference type="CDD" id="cd07313">
    <property type="entry name" value="terB_like_2"/>
    <property type="match status" value="1"/>
</dbReference>
<comment type="caution">
    <text evidence="2">The sequence shown here is derived from an EMBL/GenBank/DDBJ whole genome shotgun (WGS) entry which is preliminary data.</text>
</comment>
<dbReference type="SUPFAM" id="SSF158682">
    <property type="entry name" value="TerB-like"/>
    <property type="match status" value="1"/>
</dbReference>
<proteinExistence type="predicted"/>
<dbReference type="Gene3D" id="1.10.3680.10">
    <property type="entry name" value="TerB-like"/>
    <property type="match status" value="1"/>
</dbReference>
<evidence type="ECO:0000259" key="1">
    <source>
        <dbReference type="Pfam" id="PF05099"/>
    </source>
</evidence>
<gene>
    <name evidence="2" type="ORF">BFW38_17120</name>
</gene>
<evidence type="ECO:0000313" key="3">
    <source>
        <dbReference type="Proteomes" id="UP000094291"/>
    </source>
</evidence>
<feature type="domain" description="Co-chaperone DjlA N-terminal" evidence="1">
    <location>
        <begin position="26"/>
        <end position="142"/>
    </location>
</feature>
<reference evidence="2 3" key="1">
    <citation type="submission" date="2016-08" db="EMBL/GenBank/DDBJ databases">
        <authorList>
            <person name="Seilhamer J.J."/>
        </authorList>
    </citation>
    <scope>NUCLEOTIDE SEQUENCE [LARGE SCALE GENOMIC DNA]</scope>
    <source>
        <strain evidence="2 3">PH27A</strain>
    </source>
</reference>